<dbReference type="NCBIfam" id="NF001033">
    <property type="entry name" value="PRK00114.1"/>
    <property type="match status" value="1"/>
</dbReference>
<dbReference type="GO" id="GO:0005737">
    <property type="term" value="C:cytoplasm"/>
    <property type="evidence" value="ECO:0007669"/>
    <property type="project" value="UniProtKB-SubCell"/>
</dbReference>
<feature type="disulfide bond" description="Redox-active" evidence="6">
    <location>
        <begin position="235"/>
        <end position="237"/>
    </location>
</feature>
<dbReference type="Gene3D" id="3.55.30.10">
    <property type="entry name" value="Hsp33 domain"/>
    <property type="match status" value="1"/>
</dbReference>
<comment type="subcellular location">
    <subcellularLocation>
        <location evidence="6">Cytoplasm</location>
    </subcellularLocation>
</comment>
<name>S7TWK8_DESML</name>
<protein>
    <recommendedName>
        <fullName evidence="6">33 kDa chaperonin</fullName>
    </recommendedName>
    <alternativeName>
        <fullName evidence="6">Heat shock protein 33 homolog</fullName>
        <shortName evidence="6">HSP33</shortName>
    </alternativeName>
</protein>
<evidence type="ECO:0000256" key="4">
    <source>
        <dbReference type="ARBA" id="ARBA00023186"/>
    </source>
</evidence>
<dbReference type="PIRSF" id="PIRSF005261">
    <property type="entry name" value="Heat_shock_Hsp33"/>
    <property type="match status" value="1"/>
</dbReference>
<dbReference type="Proteomes" id="UP000014977">
    <property type="component" value="Unassembled WGS sequence"/>
</dbReference>
<feature type="disulfide bond" description="Redox-active" evidence="6">
    <location>
        <begin position="268"/>
        <end position="271"/>
    </location>
</feature>
<evidence type="ECO:0000256" key="3">
    <source>
        <dbReference type="ARBA" id="ARBA00023157"/>
    </source>
</evidence>
<dbReference type="Pfam" id="PF01430">
    <property type="entry name" value="HSP33"/>
    <property type="match status" value="1"/>
</dbReference>
<evidence type="ECO:0000256" key="5">
    <source>
        <dbReference type="ARBA" id="ARBA00023284"/>
    </source>
</evidence>
<evidence type="ECO:0000256" key="6">
    <source>
        <dbReference type="HAMAP-Rule" id="MF_00117"/>
    </source>
</evidence>
<keyword evidence="4 6" id="KW-0143">Chaperone</keyword>
<evidence type="ECO:0000313" key="7">
    <source>
        <dbReference type="EMBL" id="EPR41477.1"/>
    </source>
</evidence>
<dbReference type="OrthoDB" id="9793753at2"/>
<keyword evidence="1 6" id="KW-0963">Cytoplasm</keyword>
<dbReference type="PATRIC" id="fig|1121405.3.peg.1550"/>
<dbReference type="CDD" id="cd00498">
    <property type="entry name" value="Hsp33"/>
    <property type="match status" value="1"/>
</dbReference>
<organism evidence="7 8">
    <name type="scientific">Desulfococcus multivorans DSM 2059</name>
    <dbReference type="NCBI Taxonomy" id="1121405"/>
    <lineage>
        <taxon>Bacteria</taxon>
        <taxon>Pseudomonadati</taxon>
        <taxon>Thermodesulfobacteriota</taxon>
        <taxon>Desulfobacteria</taxon>
        <taxon>Desulfobacterales</taxon>
        <taxon>Desulfococcaceae</taxon>
        <taxon>Desulfococcus</taxon>
    </lineage>
</organism>
<comment type="function">
    <text evidence="6">Redox regulated molecular chaperone. Protects both thermally unfolding and oxidatively damaged proteins from irreversible aggregation. Plays an important role in the bacterial defense system toward oxidative stress.</text>
</comment>
<gene>
    <name evidence="6" type="primary">hslO</name>
    <name evidence="7" type="ORF">dsmv_2022</name>
</gene>
<dbReference type="GO" id="GO:0044183">
    <property type="term" value="F:protein folding chaperone"/>
    <property type="evidence" value="ECO:0007669"/>
    <property type="project" value="TreeGrafter"/>
</dbReference>
<evidence type="ECO:0000256" key="1">
    <source>
        <dbReference type="ARBA" id="ARBA00022490"/>
    </source>
</evidence>
<dbReference type="InterPro" id="IPR016153">
    <property type="entry name" value="Heat_shock_Hsp33_N"/>
</dbReference>
<dbReference type="GO" id="GO:0051082">
    <property type="term" value="F:unfolded protein binding"/>
    <property type="evidence" value="ECO:0007669"/>
    <property type="project" value="UniProtKB-UniRule"/>
</dbReference>
<reference evidence="7 8" key="1">
    <citation type="journal article" date="2013" name="Genome Announc.">
        <title>Draft genome sequences for three mercury-methylating, sulfate-reducing bacteria.</title>
        <authorList>
            <person name="Brown S.D."/>
            <person name="Hurt R.A.Jr."/>
            <person name="Gilmour C.C."/>
            <person name="Elias D.A."/>
        </authorList>
    </citation>
    <scope>NUCLEOTIDE SEQUENCE [LARGE SCALE GENOMIC DNA]</scope>
    <source>
        <strain evidence="7 8">DSM 2059</strain>
    </source>
</reference>
<dbReference type="SUPFAM" id="SSF64397">
    <property type="entry name" value="Hsp33 domain"/>
    <property type="match status" value="1"/>
</dbReference>
<keyword evidence="8" id="KW-1185">Reference proteome</keyword>
<dbReference type="PANTHER" id="PTHR30111:SF1">
    <property type="entry name" value="33 KDA CHAPERONIN"/>
    <property type="match status" value="1"/>
</dbReference>
<evidence type="ECO:0000256" key="2">
    <source>
        <dbReference type="ARBA" id="ARBA00022833"/>
    </source>
</evidence>
<dbReference type="HAMAP" id="MF_00117">
    <property type="entry name" value="HslO"/>
    <property type="match status" value="1"/>
</dbReference>
<evidence type="ECO:0000313" key="8">
    <source>
        <dbReference type="Proteomes" id="UP000014977"/>
    </source>
</evidence>
<comment type="similarity">
    <text evidence="6">Belongs to the HSP33 family.</text>
</comment>
<accession>S7TWK8</accession>
<dbReference type="GO" id="GO:0042026">
    <property type="term" value="P:protein refolding"/>
    <property type="evidence" value="ECO:0007669"/>
    <property type="project" value="TreeGrafter"/>
</dbReference>
<dbReference type="eggNOG" id="COG1281">
    <property type="taxonomic scope" value="Bacteria"/>
</dbReference>
<dbReference type="InterPro" id="IPR016154">
    <property type="entry name" value="Heat_shock_Hsp33_C"/>
</dbReference>
<dbReference type="InterPro" id="IPR000397">
    <property type="entry name" value="Heat_shock_Hsp33"/>
</dbReference>
<keyword evidence="3 6" id="KW-1015">Disulfide bond</keyword>
<comment type="caution">
    <text evidence="7">The sequence shown here is derived from an EMBL/GenBank/DDBJ whole genome shotgun (WGS) entry which is preliminary data.</text>
</comment>
<proteinExistence type="inferred from homology"/>
<dbReference type="RefSeq" id="WP_020876453.1">
    <property type="nucleotide sequence ID" value="NZ_ATHJ01000075.1"/>
</dbReference>
<dbReference type="EMBL" id="ATHJ01000075">
    <property type="protein sequence ID" value="EPR41477.1"/>
    <property type="molecule type" value="Genomic_DNA"/>
</dbReference>
<keyword evidence="5 6" id="KW-0676">Redox-active center</keyword>
<sequence>MRDYLVRVVARHDNVRGLACITTRLVREACRRHDVYPTAAVALGRALTGGALMGALMKTGQRTALKFEGNGPLGKIVVEADSDGGVRGYVGNPHVDLPPAGGKFDVAGALGKAGLLTVTKDLRVKEPYRGIVHLYTSEIAEDIAYYLLESEQIPSAVGLGVFADASGITAAGGFLIQTLPPADETVIDTLSRRIETLPPVTEMLHASLTPEEILDKIFEGIPIDVLEKRALTFRCTCNRERFAKALIALGRKEIETLIQRHEPVELTCEFCRKTYVFDVESLQALIEELSVRDSGIQDN</sequence>
<comment type="PTM">
    <text evidence="6">Under oxidizing conditions two disulfide bonds are formed involving the reactive cysteines. Under reducing conditions zinc is bound to the reactive cysteines and the protein is inactive.</text>
</comment>
<dbReference type="PANTHER" id="PTHR30111">
    <property type="entry name" value="33 KDA CHAPERONIN"/>
    <property type="match status" value="1"/>
</dbReference>
<dbReference type="SUPFAM" id="SSF118352">
    <property type="entry name" value="HSP33 redox switch-like"/>
    <property type="match status" value="1"/>
</dbReference>
<dbReference type="AlphaFoldDB" id="S7TWK8"/>
<keyword evidence="2 6" id="KW-0862">Zinc</keyword>
<dbReference type="Gene3D" id="3.90.1280.10">
    <property type="entry name" value="HSP33 redox switch-like"/>
    <property type="match status" value="1"/>
</dbReference>
<dbReference type="STRING" id="897.B2D07_00055"/>